<dbReference type="Gene3D" id="1.10.10.10">
    <property type="entry name" value="Winged helix-like DNA-binding domain superfamily/Winged helix DNA-binding domain"/>
    <property type="match status" value="1"/>
</dbReference>
<feature type="domain" description="RNA polymerase sigma factor 70 region 4 type 2" evidence="6">
    <location>
        <begin position="121"/>
        <end position="169"/>
    </location>
</feature>
<dbReference type="InterPro" id="IPR013249">
    <property type="entry name" value="RNA_pol_sigma70_r4_t2"/>
</dbReference>
<evidence type="ECO:0000259" key="6">
    <source>
        <dbReference type="Pfam" id="PF08281"/>
    </source>
</evidence>
<dbReference type="GO" id="GO:0003677">
    <property type="term" value="F:DNA binding"/>
    <property type="evidence" value="ECO:0007669"/>
    <property type="project" value="InterPro"/>
</dbReference>
<dbReference type="InterPro" id="IPR036388">
    <property type="entry name" value="WH-like_DNA-bd_sf"/>
</dbReference>
<dbReference type="GO" id="GO:0016987">
    <property type="term" value="F:sigma factor activity"/>
    <property type="evidence" value="ECO:0007669"/>
    <property type="project" value="UniProtKB-KW"/>
</dbReference>
<dbReference type="CDD" id="cd06171">
    <property type="entry name" value="Sigma70_r4"/>
    <property type="match status" value="1"/>
</dbReference>
<dbReference type="SUPFAM" id="SSF88659">
    <property type="entry name" value="Sigma3 and sigma4 domains of RNA polymerase sigma factors"/>
    <property type="match status" value="1"/>
</dbReference>
<dbReference type="InterPro" id="IPR013325">
    <property type="entry name" value="RNA_pol_sigma_r2"/>
</dbReference>
<dbReference type="Gene3D" id="1.10.1740.10">
    <property type="match status" value="1"/>
</dbReference>
<dbReference type="GO" id="GO:0006352">
    <property type="term" value="P:DNA-templated transcription initiation"/>
    <property type="evidence" value="ECO:0007669"/>
    <property type="project" value="InterPro"/>
</dbReference>
<keyword evidence="3" id="KW-0731">Sigma factor</keyword>
<dbReference type="EMBL" id="DRKP01000163">
    <property type="protein sequence ID" value="HEB97347.1"/>
    <property type="molecule type" value="Genomic_DNA"/>
</dbReference>
<dbReference type="NCBIfam" id="TIGR02937">
    <property type="entry name" value="sigma70-ECF"/>
    <property type="match status" value="1"/>
</dbReference>
<gene>
    <name evidence="7" type="ORF">ENI96_13075</name>
</gene>
<dbReference type="AlphaFoldDB" id="A0A831RL04"/>
<evidence type="ECO:0000313" key="7">
    <source>
        <dbReference type="EMBL" id="HEB97347.1"/>
    </source>
</evidence>
<name>A0A831RL04_9GAMM</name>
<comment type="caution">
    <text evidence="7">The sequence shown here is derived from an EMBL/GenBank/DDBJ whole genome shotgun (WGS) entry which is preliminary data.</text>
</comment>
<evidence type="ECO:0000256" key="4">
    <source>
        <dbReference type="ARBA" id="ARBA00023163"/>
    </source>
</evidence>
<comment type="similarity">
    <text evidence="1">Belongs to the sigma-70 factor family. ECF subfamily.</text>
</comment>
<dbReference type="InterPro" id="IPR007627">
    <property type="entry name" value="RNA_pol_sigma70_r2"/>
</dbReference>
<keyword evidence="4" id="KW-0804">Transcription</keyword>
<proteinExistence type="inferred from homology"/>
<dbReference type="Pfam" id="PF04542">
    <property type="entry name" value="Sigma70_r2"/>
    <property type="match status" value="1"/>
</dbReference>
<evidence type="ECO:0000256" key="3">
    <source>
        <dbReference type="ARBA" id="ARBA00023082"/>
    </source>
</evidence>
<evidence type="ECO:0000259" key="5">
    <source>
        <dbReference type="Pfam" id="PF04542"/>
    </source>
</evidence>
<reference evidence="7" key="1">
    <citation type="journal article" date="2020" name="mSystems">
        <title>Genome- and Community-Level Interaction Insights into Carbon Utilization and Element Cycling Functions of Hydrothermarchaeota in Hydrothermal Sediment.</title>
        <authorList>
            <person name="Zhou Z."/>
            <person name="Liu Y."/>
            <person name="Xu W."/>
            <person name="Pan J."/>
            <person name="Luo Z.H."/>
            <person name="Li M."/>
        </authorList>
    </citation>
    <scope>NUCLEOTIDE SEQUENCE [LARGE SCALE GENOMIC DNA]</scope>
    <source>
        <strain evidence="7">HyVt-443</strain>
    </source>
</reference>
<evidence type="ECO:0000256" key="2">
    <source>
        <dbReference type="ARBA" id="ARBA00023015"/>
    </source>
</evidence>
<dbReference type="SUPFAM" id="SSF88946">
    <property type="entry name" value="Sigma2 domain of RNA polymerase sigma factors"/>
    <property type="match status" value="1"/>
</dbReference>
<dbReference type="PANTHER" id="PTHR43133">
    <property type="entry name" value="RNA POLYMERASE ECF-TYPE SIGMA FACTO"/>
    <property type="match status" value="1"/>
</dbReference>
<protein>
    <submittedName>
        <fullName evidence="7">Sigma-70 family RNA polymerase sigma factor</fullName>
    </submittedName>
</protein>
<dbReference type="InterPro" id="IPR014284">
    <property type="entry name" value="RNA_pol_sigma-70_dom"/>
</dbReference>
<dbReference type="Proteomes" id="UP000886251">
    <property type="component" value="Unassembled WGS sequence"/>
</dbReference>
<dbReference type="InterPro" id="IPR039425">
    <property type="entry name" value="RNA_pol_sigma-70-like"/>
</dbReference>
<feature type="domain" description="RNA polymerase sigma-70 region 2" evidence="5">
    <location>
        <begin position="18"/>
        <end position="84"/>
    </location>
</feature>
<evidence type="ECO:0000256" key="1">
    <source>
        <dbReference type="ARBA" id="ARBA00010641"/>
    </source>
</evidence>
<dbReference type="PANTHER" id="PTHR43133:SF25">
    <property type="entry name" value="RNA POLYMERASE SIGMA FACTOR RFAY-RELATED"/>
    <property type="match status" value="1"/>
</dbReference>
<sequence length="190" mass="21711">MQPPFCNTLCPETARRRIEPYLDRLYGYALSLTHHREQARDLVQTCALKALGARRPPVDEPAYRAWLFKILRNSFHDERRRQRRDTVSLEQLTAGAGGDDNVVSLQLAVAQDDALIDQLTLQAAMGRLCHDHHEILTLIDMIGFSYREAAELLGVPIGTVMSRISRARRVLLQELKRTPEPPRRMVEMKG</sequence>
<dbReference type="InterPro" id="IPR013324">
    <property type="entry name" value="RNA_pol_sigma_r3/r4-like"/>
</dbReference>
<organism evidence="7">
    <name type="scientific">Sedimenticola thiotaurini</name>
    <dbReference type="NCBI Taxonomy" id="1543721"/>
    <lineage>
        <taxon>Bacteria</taxon>
        <taxon>Pseudomonadati</taxon>
        <taxon>Pseudomonadota</taxon>
        <taxon>Gammaproteobacteria</taxon>
        <taxon>Chromatiales</taxon>
        <taxon>Sedimenticolaceae</taxon>
        <taxon>Sedimenticola</taxon>
    </lineage>
</organism>
<accession>A0A831RL04</accession>
<dbReference type="Pfam" id="PF08281">
    <property type="entry name" value="Sigma70_r4_2"/>
    <property type="match status" value="1"/>
</dbReference>
<keyword evidence="2" id="KW-0805">Transcription regulation</keyword>